<feature type="transmembrane region" description="Helical" evidence="6">
    <location>
        <begin position="98"/>
        <end position="117"/>
    </location>
</feature>
<comment type="caution">
    <text evidence="8">The sequence shown here is derived from an EMBL/GenBank/DDBJ whole genome shotgun (WGS) entry which is preliminary data.</text>
</comment>
<feature type="transmembrane region" description="Helical" evidence="6">
    <location>
        <begin position="241"/>
        <end position="263"/>
    </location>
</feature>
<dbReference type="OrthoDB" id="8690132at2"/>
<feature type="transmembrane region" description="Helical" evidence="6">
    <location>
        <begin position="124"/>
        <end position="142"/>
    </location>
</feature>
<name>A0A2S9JZI6_9HYPH</name>
<keyword evidence="4 6" id="KW-1133">Transmembrane helix</keyword>
<feature type="transmembrane region" description="Helical" evidence="6">
    <location>
        <begin position="38"/>
        <end position="59"/>
    </location>
</feature>
<feature type="transmembrane region" description="Helical" evidence="6">
    <location>
        <begin position="148"/>
        <end position="167"/>
    </location>
</feature>
<dbReference type="PANTHER" id="PTHR42920:SF5">
    <property type="entry name" value="EAMA DOMAIN-CONTAINING PROTEIN"/>
    <property type="match status" value="1"/>
</dbReference>
<feature type="domain" description="EamA" evidence="7">
    <location>
        <begin position="149"/>
        <end position="285"/>
    </location>
</feature>
<dbReference type="Pfam" id="PF00892">
    <property type="entry name" value="EamA"/>
    <property type="match status" value="1"/>
</dbReference>
<dbReference type="EMBL" id="PVBT01000001">
    <property type="protein sequence ID" value="PRD58753.1"/>
    <property type="molecule type" value="Genomic_DNA"/>
</dbReference>
<feature type="transmembrane region" description="Helical" evidence="6">
    <location>
        <begin position="7"/>
        <end position="26"/>
    </location>
</feature>
<reference evidence="8 9" key="1">
    <citation type="submission" date="2018-02" db="EMBL/GenBank/DDBJ databases">
        <title>The draft genome of Phyllobacterium myrsinacearum DSM5892.</title>
        <authorList>
            <person name="Li L."/>
            <person name="Liu L."/>
            <person name="Zhang X."/>
            <person name="Wang T."/>
        </authorList>
    </citation>
    <scope>NUCLEOTIDE SEQUENCE [LARGE SCALE GENOMIC DNA]</scope>
    <source>
        <strain evidence="8 9">DSM 5892</strain>
    </source>
</reference>
<feature type="transmembrane region" description="Helical" evidence="6">
    <location>
        <begin position="213"/>
        <end position="234"/>
    </location>
</feature>
<evidence type="ECO:0000313" key="8">
    <source>
        <dbReference type="EMBL" id="PRD58753.1"/>
    </source>
</evidence>
<dbReference type="Proteomes" id="UP000238563">
    <property type="component" value="Unassembled WGS sequence"/>
</dbReference>
<evidence type="ECO:0000259" key="7">
    <source>
        <dbReference type="Pfam" id="PF00892"/>
    </source>
</evidence>
<keyword evidence="2" id="KW-1003">Cell membrane</keyword>
<dbReference type="PANTHER" id="PTHR42920">
    <property type="entry name" value="OS03G0707200 PROTEIN-RELATED"/>
    <property type="match status" value="1"/>
</dbReference>
<accession>A0A2S9JZI6</accession>
<gene>
    <name evidence="8" type="ORF">C5750_06655</name>
</gene>
<evidence type="ECO:0000256" key="2">
    <source>
        <dbReference type="ARBA" id="ARBA00022475"/>
    </source>
</evidence>
<dbReference type="SUPFAM" id="SSF103481">
    <property type="entry name" value="Multidrug resistance efflux transporter EmrE"/>
    <property type="match status" value="1"/>
</dbReference>
<feature type="transmembrane region" description="Helical" evidence="6">
    <location>
        <begin position="269"/>
        <end position="287"/>
    </location>
</feature>
<dbReference type="InterPro" id="IPR000620">
    <property type="entry name" value="EamA_dom"/>
</dbReference>
<dbReference type="InterPro" id="IPR051258">
    <property type="entry name" value="Diverse_Substrate_Transporter"/>
</dbReference>
<evidence type="ECO:0000256" key="3">
    <source>
        <dbReference type="ARBA" id="ARBA00022692"/>
    </source>
</evidence>
<comment type="subcellular location">
    <subcellularLocation>
        <location evidence="1">Cell membrane</location>
        <topology evidence="1">Multi-pass membrane protein</topology>
    </subcellularLocation>
</comment>
<proteinExistence type="predicted"/>
<organism evidence="8 9">
    <name type="scientific">Phyllobacterium myrsinacearum</name>
    <dbReference type="NCBI Taxonomy" id="28101"/>
    <lineage>
        <taxon>Bacteria</taxon>
        <taxon>Pseudomonadati</taxon>
        <taxon>Pseudomonadota</taxon>
        <taxon>Alphaproteobacteria</taxon>
        <taxon>Hyphomicrobiales</taxon>
        <taxon>Phyllobacteriaceae</taxon>
        <taxon>Phyllobacterium</taxon>
    </lineage>
</organism>
<feature type="transmembrane region" description="Helical" evidence="6">
    <location>
        <begin position="179"/>
        <end position="201"/>
    </location>
</feature>
<dbReference type="RefSeq" id="WP_105732980.1">
    <property type="nucleotide sequence ID" value="NZ_PVBT01000001.1"/>
</dbReference>
<evidence type="ECO:0000256" key="4">
    <source>
        <dbReference type="ARBA" id="ARBA00022989"/>
    </source>
</evidence>
<keyword evidence="5 6" id="KW-0472">Membrane</keyword>
<protein>
    <recommendedName>
        <fullName evidence="7">EamA domain-containing protein</fullName>
    </recommendedName>
</protein>
<evidence type="ECO:0000256" key="5">
    <source>
        <dbReference type="ARBA" id="ARBA00023136"/>
    </source>
</evidence>
<evidence type="ECO:0000256" key="1">
    <source>
        <dbReference type="ARBA" id="ARBA00004651"/>
    </source>
</evidence>
<keyword evidence="3 6" id="KW-0812">Transmembrane</keyword>
<evidence type="ECO:0000313" key="9">
    <source>
        <dbReference type="Proteomes" id="UP000238563"/>
    </source>
</evidence>
<sequence>MINLSDILPRAAILCNPALAGSYYVVVAKTLDWIDAGSFLSLEALFLFPISIGILVFHLKELDRDTVVSGLLLGSVLFLNMFISVWSISFTMVTNAGFYPALIGPMTVFAAWLVFGIELLSRHLLAALIAFAGAVVLISSGFNASGNWRGDILAFVATAVFVLYILLLERRAGERANSLILWAAQMLTVSALAIVVYIGIGTAPLQVFHSRDFVFVGAYSAIFTTMLPVLFSTYAQKHLSAVFVSFTYLLEPLWAAGLAFLIIGERLGYLQFLGGVLILTASLIMWAGDRREKAAVQATVRTGA</sequence>
<feature type="transmembrane region" description="Helical" evidence="6">
    <location>
        <begin position="71"/>
        <end position="92"/>
    </location>
</feature>
<evidence type="ECO:0000256" key="6">
    <source>
        <dbReference type="SAM" id="Phobius"/>
    </source>
</evidence>
<dbReference type="AlphaFoldDB" id="A0A2S9JZI6"/>
<dbReference type="InterPro" id="IPR037185">
    <property type="entry name" value="EmrE-like"/>
</dbReference>
<dbReference type="GO" id="GO:0005886">
    <property type="term" value="C:plasma membrane"/>
    <property type="evidence" value="ECO:0007669"/>
    <property type="project" value="UniProtKB-SubCell"/>
</dbReference>
<keyword evidence="9" id="KW-1185">Reference proteome</keyword>